<name>A0A212K3Z4_9DELT</name>
<dbReference type="EMBL" id="FLUQ01000002">
    <property type="protein sequence ID" value="SBW06357.1"/>
    <property type="molecule type" value="Genomic_DNA"/>
</dbReference>
<proteinExistence type="predicted"/>
<dbReference type="Pfam" id="PF12838">
    <property type="entry name" value="Fer4_7"/>
    <property type="match status" value="1"/>
</dbReference>
<dbReference type="PROSITE" id="PS51379">
    <property type="entry name" value="4FE4S_FER_2"/>
    <property type="match status" value="2"/>
</dbReference>
<dbReference type="SUPFAM" id="SSF54862">
    <property type="entry name" value="4Fe-4S ferredoxins"/>
    <property type="match status" value="1"/>
</dbReference>
<dbReference type="AlphaFoldDB" id="A0A212K3Z4"/>
<dbReference type="PANTHER" id="PTHR42895">
    <property type="entry name" value="IRON-SULFUR CLUSTER-BINDING PROTEIN-RELATED"/>
    <property type="match status" value="1"/>
</dbReference>
<dbReference type="InterPro" id="IPR017896">
    <property type="entry name" value="4Fe4S_Fe-S-bd"/>
</dbReference>
<accession>A0A212K3Z4</accession>
<dbReference type="PANTHER" id="PTHR42895:SF1">
    <property type="entry name" value="IRON-SULFUR CLUSTER PROTEIN"/>
    <property type="match status" value="1"/>
</dbReference>
<sequence length="286" mass="29661">MTAARECFALPSGAATPFGGKFRDGSSPARNLFYPVPKGELPMIRKIITIDAAKCNGCGLCADACHEGAIVMRDGKAALLRDDYCDGLGDCLPACPTGAITFEEREALPYDEAAVQARMQAKHGGKPALAPMPHGCPGAAARALQPVSPVSPISAGAAAKSGPVASCLAQWPVQLQLMPVNAPYLDGADLLLAAHCAAFAHGNFHEDFMRGKVTSIACPKLDVADHAAKLGEILKNNNVRSVTVARMSVPCCGGLERIAQNAIAASGKNLPLHVAVITPDGKVMTK</sequence>
<reference evidence="2" key="1">
    <citation type="submission" date="2016-04" db="EMBL/GenBank/DDBJ databases">
        <authorList>
            <person name="Evans L.H."/>
            <person name="Alamgir A."/>
            <person name="Owens N."/>
            <person name="Weber N.D."/>
            <person name="Virtaneva K."/>
            <person name="Barbian K."/>
            <person name="Babar A."/>
            <person name="Rosenke K."/>
        </authorList>
    </citation>
    <scope>NUCLEOTIDE SEQUENCE</scope>
    <source>
        <strain evidence="2">86</strain>
    </source>
</reference>
<gene>
    <name evidence="2" type="ORF">KL86DPRO_20648</name>
</gene>
<feature type="domain" description="4Fe-4S ferredoxin-type" evidence="1">
    <location>
        <begin position="46"/>
        <end position="75"/>
    </location>
</feature>
<dbReference type="Gene3D" id="3.30.70.20">
    <property type="match status" value="1"/>
</dbReference>
<protein>
    <recommendedName>
        <fullName evidence="1">4Fe-4S ferredoxin-type domain-containing protein</fullName>
    </recommendedName>
</protein>
<organism evidence="2">
    <name type="scientific">uncultured delta proteobacterium</name>
    <dbReference type="NCBI Taxonomy" id="34034"/>
    <lineage>
        <taxon>Bacteria</taxon>
        <taxon>Deltaproteobacteria</taxon>
        <taxon>environmental samples</taxon>
    </lineage>
</organism>
<dbReference type="InterPro" id="IPR052911">
    <property type="entry name" value="Corrinoid_activation_enz"/>
</dbReference>
<evidence type="ECO:0000313" key="2">
    <source>
        <dbReference type="EMBL" id="SBW06357.1"/>
    </source>
</evidence>
<evidence type="ECO:0000259" key="1">
    <source>
        <dbReference type="PROSITE" id="PS51379"/>
    </source>
</evidence>
<feature type="domain" description="4Fe-4S ferredoxin-type" evidence="1">
    <location>
        <begin position="76"/>
        <end position="105"/>
    </location>
</feature>